<evidence type="ECO:0000259" key="2">
    <source>
        <dbReference type="Pfam" id="PF03107"/>
    </source>
</evidence>
<name>A0AAU9T8B9_THLAR</name>
<evidence type="ECO:0000259" key="3">
    <source>
        <dbReference type="Pfam" id="PF22926"/>
    </source>
</evidence>
<dbReference type="InterPro" id="IPR046349">
    <property type="entry name" value="C1-like_sf"/>
</dbReference>
<proteinExistence type="predicted"/>
<sequence length="483" mass="56569">MHKIQHPSYHFLSLKLHHFYSSDDESVNKWHCFCCQETIFQNIYYCPTNKLIMDQICAMKPIPIFIDHLKRHLHPLTFFPKQIFLPCDVCGLIKEHFPTYSIKIVYITLMSSESLVTTTVSPSDPLFHSFRVCRRKVDNNYGVYSCNKCDGYFVHTKCTLRKDLCDGKELKGIPQEPEIVVEPFERISDGMILHFTHDHHLKLEIYGAYDEGKLCQACSLPIYERSYYSCMGQCDFILHEACANAPRKKHHALHARPLTLKVGNIGYFFCSACERQSCDFVYEGCKEEQSFELDLRCASVSEPFQYEGHEHPLFLALTLEEKNSAICQICQKEGDEYKCWRKLACIKCHYIICFGCATLPYKARYRHDKHFLTFQKMEERNDKQDWCVICKSKIVYSKKGGFYSCDDYCSTTVHVDCLLEKDPYMKLGQFNYWGRDVLILHNKTMSRPLCNGEEHRCDDKVVYKQGNMTFCSFLLFRFILEGE</sequence>
<feature type="domain" description="DC1" evidence="2">
    <location>
        <begin position="366"/>
        <end position="417"/>
    </location>
</feature>
<protein>
    <recommendedName>
        <fullName evidence="6">Cysteine/Histidine-rich C1 domain family protein</fullName>
    </recommendedName>
</protein>
<dbReference type="InterPro" id="IPR004146">
    <property type="entry name" value="DC1"/>
</dbReference>
<evidence type="ECO:0000313" key="4">
    <source>
        <dbReference type="EMBL" id="CAH2078702.1"/>
    </source>
</evidence>
<evidence type="ECO:0000313" key="5">
    <source>
        <dbReference type="Proteomes" id="UP000836841"/>
    </source>
</evidence>
<keyword evidence="5" id="KW-1185">Reference proteome</keyword>
<organism evidence="4 5">
    <name type="scientific">Thlaspi arvense</name>
    <name type="common">Field penny-cress</name>
    <dbReference type="NCBI Taxonomy" id="13288"/>
    <lineage>
        <taxon>Eukaryota</taxon>
        <taxon>Viridiplantae</taxon>
        <taxon>Streptophyta</taxon>
        <taxon>Embryophyta</taxon>
        <taxon>Tracheophyta</taxon>
        <taxon>Spermatophyta</taxon>
        <taxon>Magnoliopsida</taxon>
        <taxon>eudicotyledons</taxon>
        <taxon>Gunneridae</taxon>
        <taxon>Pentapetalae</taxon>
        <taxon>rosids</taxon>
        <taxon>malvids</taxon>
        <taxon>Brassicales</taxon>
        <taxon>Brassicaceae</taxon>
        <taxon>Thlaspideae</taxon>
        <taxon>Thlaspi</taxon>
    </lineage>
</organism>
<dbReference type="SUPFAM" id="SSF57889">
    <property type="entry name" value="Cysteine-rich domain"/>
    <property type="match status" value="4"/>
</dbReference>
<keyword evidence="1" id="KW-0677">Repeat</keyword>
<gene>
    <name evidence="4" type="ORF">TAV2_LOCUS24990</name>
</gene>
<evidence type="ECO:0008006" key="6">
    <source>
        <dbReference type="Google" id="ProtNLM"/>
    </source>
</evidence>
<dbReference type="InterPro" id="IPR053192">
    <property type="entry name" value="Vacuole_Formation_Reg"/>
</dbReference>
<evidence type="ECO:0000256" key="1">
    <source>
        <dbReference type="ARBA" id="ARBA00022737"/>
    </source>
</evidence>
<dbReference type="Pfam" id="PF03107">
    <property type="entry name" value="C1_2"/>
    <property type="match status" value="2"/>
</dbReference>
<dbReference type="Pfam" id="PF22926">
    <property type="entry name" value="C1-like_CT"/>
    <property type="match status" value="1"/>
</dbReference>
<dbReference type="AlphaFoldDB" id="A0AAU9T8B9"/>
<dbReference type="PANTHER" id="PTHR32410">
    <property type="entry name" value="CYSTEINE/HISTIDINE-RICH C1 DOMAIN FAMILY PROTEIN"/>
    <property type="match status" value="1"/>
</dbReference>
<feature type="domain" description="DC1-like C-terminal" evidence="3">
    <location>
        <begin position="439"/>
        <end position="473"/>
    </location>
</feature>
<dbReference type="Proteomes" id="UP000836841">
    <property type="component" value="Chromosome 7"/>
</dbReference>
<dbReference type="PANTHER" id="PTHR32410:SF153">
    <property type="entry name" value="CHP-RICH ZINC FINGER PROTEIN-LIKE-RELATED"/>
    <property type="match status" value="1"/>
</dbReference>
<dbReference type="EMBL" id="OU466863">
    <property type="protein sequence ID" value="CAH2078702.1"/>
    <property type="molecule type" value="Genomic_DNA"/>
</dbReference>
<reference evidence="4 5" key="1">
    <citation type="submission" date="2022-03" db="EMBL/GenBank/DDBJ databases">
        <authorList>
            <person name="Nunn A."/>
            <person name="Chopra R."/>
            <person name="Nunn A."/>
            <person name="Contreras Garrido A."/>
        </authorList>
    </citation>
    <scope>NUCLEOTIDE SEQUENCE [LARGE SCALE GENOMIC DNA]</scope>
</reference>
<accession>A0AAU9T8B9</accession>
<dbReference type="InterPro" id="IPR054483">
    <property type="entry name" value="DC1-like_CT"/>
</dbReference>
<feature type="domain" description="DC1" evidence="2">
    <location>
        <begin position="195"/>
        <end position="243"/>
    </location>
</feature>